<feature type="domain" description="N-acetyltransferase" evidence="3">
    <location>
        <begin position="3"/>
        <end position="138"/>
    </location>
</feature>
<keyword evidence="5" id="KW-1185">Reference proteome</keyword>
<dbReference type="SUPFAM" id="SSF55729">
    <property type="entry name" value="Acyl-CoA N-acyltransferases (Nat)"/>
    <property type="match status" value="1"/>
</dbReference>
<dbReference type="InterPro" id="IPR016181">
    <property type="entry name" value="Acyl_CoA_acyltransferase"/>
</dbReference>
<comment type="caution">
    <text evidence="4">The sequence shown here is derived from an EMBL/GenBank/DDBJ whole genome shotgun (WGS) entry which is preliminary data.</text>
</comment>
<dbReference type="InterPro" id="IPR000182">
    <property type="entry name" value="GNAT_dom"/>
</dbReference>
<proteinExistence type="predicted"/>
<dbReference type="Gene3D" id="3.40.630.30">
    <property type="match status" value="1"/>
</dbReference>
<dbReference type="PANTHER" id="PTHR43626">
    <property type="entry name" value="ACYL-COA N-ACYLTRANSFERASE"/>
    <property type="match status" value="1"/>
</dbReference>
<evidence type="ECO:0000256" key="2">
    <source>
        <dbReference type="ARBA" id="ARBA00023315"/>
    </source>
</evidence>
<evidence type="ECO:0000313" key="4">
    <source>
        <dbReference type="EMBL" id="RBM04323.1"/>
    </source>
</evidence>
<dbReference type="GO" id="GO:0005737">
    <property type="term" value="C:cytoplasm"/>
    <property type="evidence" value="ECO:0007669"/>
    <property type="project" value="TreeGrafter"/>
</dbReference>
<evidence type="ECO:0000259" key="3">
    <source>
        <dbReference type="PROSITE" id="PS51186"/>
    </source>
</evidence>
<gene>
    <name evidence="4" type="ORF">C1H84_03360</name>
</gene>
<name>A0A365YQL0_9MICC</name>
<dbReference type="AlphaFoldDB" id="A0A365YQL0"/>
<sequence>MTITYESGRLPARDELLALYDAVGWTCYTQDPQRLEAAIAASLSVVAARAAGRLVGLARIVGDGLTIAYLQDLLVAPEHQRAGVGSELFRLAFLPYDEVRQKVLITDDEPRQLAFYRSMGFSEIRDLEHPTRAFARFG</sequence>
<dbReference type="EMBL" id="POAF01000001">
    <property type="protein sequence ID" value="RBM04323.1"/>
    <property type="molecule type" value="Genomic_DNA"/>
</dbReference>
<dbReference type="GO" id="GO:0008080">
    <property type="term" value="F:N-acetyltransferase activity"/>
    <property type="evidence" value="ECO:0007669"/>
    <property type="project" value="InterPro"/>
</dbReference>
<dbReference type="CDD" id="cd04301">
    <property type="entry name" value="NAT_SF"/>
    <property type="match status" value="1"/>
</dbReference>
<evidence type="ECO:0000256" key="1">
    <source>
        <dbReference type="ARBA" id="ARBA00022679"/>
    </source>
</evidence>
<dbReference type="RefSeq" id="WP_113606514.1">
    <property type="nucleotide sequence ID" value="NZ_POAF01000001.1"/>
</dbReference>
<evidence type="ECO:0000313" key="5">
    <source>
        <dbReference type="Proteomes" id="UP000252167"/>
    </source>
</evidence>
<dbReference type="Proteomes" id="UP000252167">
    <property type="component" value="Unassembled WGS sequence"/>
</dbReference>
<keyword evidence="2" id="KW-0012">Acyltransferase</keyword>
<keyword evidence="1 4" id="KW-0808">Transferase</keyword>
<dbReference type="Pfam" id="PF13508">
    <property type="entry name" value="Acetyltransf_7"/>
    <property type="match status" value="1"/>
</dbReference>
<reference evidence="4 5" key="1">
    <citation type="submission" date="2018-01" db="EMBL/GenBank/DDBJ databases">
        <title>Glutamicibacter soli strain NHPC-3 Whole genome sequence and assembly.</title>
        <authorList>
            <person name="Choudhury P."/>
            <person name="Gupta D."/>
            <person name="Sengupta K."/>
            <person name="Jawed A."/>
            <person name="Sultana N."/>
            <person name="Saha P."/>
        </authorList>
    </citation>
    <scope>NUCLEOTIDE SEQUENCE [LARGE SCALE GENOMIC DNA]</scope>
    <source>
        <strain evidence="4 5">NHPC-3</strain>
    </source>
</reference>
<accession>A0A365YQL0</accession>
<protein>
    <submittedName>
        <fullName evidence="4">GNAT family N-acetyltransferase</fullName>
    </submittedName>
</protein>
<dbReference type="PROSITE" id="PS51186">
    <property type="entry name" value="GNAT"/>
    <property type="match status" value="1"/>
</dbReference>
<dbReference type="PANTHER" id="PTHR43626:SF4">
    <property type="entry name" value="GCN5-RELATED N-ACETYLTRANSFERASE 2, CHLOROPLASTIC"/>
    <property type="match status" value="1"/>
</dbReference>
<dbReference type="InterPro" id="IPR045039">
    <property type="entry name" value="NSI-like"/>
</dbReference>
<organism evidence="4 5">
    <name type="scientific">Glutamicibacter soli</name>
    <dbReference type="NCBI Taxonomy" id="453836"/>
    <lineage>
        <taxon>Bacteria</taxon>
        <taxon>Bacillati</taxon>
        <taxon>Actinomycetota</taxon>
        <taxon>Actinomycetes</taxon>
        <taxon>Micrococcales</taxon>
        <taxon>Micrococcaceae</taxon>
        <taxon>Glutamicibacter</taxon>
    </lineage>
</organism>